<dbReference type="RefSeq" id="WP_235038910.1">
    <property type="nucleotide sequence ID" value="NZ_FWXV01000005.1"/>
</dbReference>
<keyword evidence="3" id="KW-1185">Reference proteome</keyword>
<evidence type="ECO:0000313" key="2">
    <source>
        <dbReference type="EMBL" id="SMD19250.1"/>
    </source>
</evidence>
<feature type="transmembrane region" description="Helical" evidence="1">
    <location>
        <begin position="100"/>
        <end position="126"/>
    </location>
</feature>
<reference evidence="2 3" key="1">
    <citation type="submission" date="2017-04" db="EMBL/GenBank/DDBJ databases">
        <authorList>
            <person name="Afonso C.L."/>
            <person name="Miller P.J."/>
            <person name="Scott M.A."/>
            <person name="Spackman E."/>
            <person name="Goraichik I."/>
            <person name="Dimitrov K.M."/>
            <person name="Suarez D.L."/>
            <person name="Swayne D.E."/>
        </authorList>
    </citation>
    <scope>NUCLEOTIDE SEQUENCE [LARGE SCALE GENOMIC DNA]</scope>
    <source>
        <strain evidence="2 3">DSM 43828</strain>
    </source>
</reference>
<dbReference type="EMBL" id="FWXV01000005">
    <property type="protein sequence ID" value="SMD19250.1"/>
    <property type="molecule type" value="Genomic_DNA"/>
</dbReference>
<gene>
    <name evidence="2" type="ORF">SAMN05661093_06079</name>
</gene>
<dbReference type="AlphaFoldDB" id="A0A1W2FBC9"/>
<protein>
    <submittedName>
        <fullName evidence="2">Spermidine synthase</fullName>
    </submittedName>
</protein>
<evidence type="ECO:0000313" key="3">
    <source>
        <dbReference type="Proteomes" id="UP000192674"/>
    </source>
</evidence>
<dbReference type="SUPFAM" id="SSF103473">
    <property type="entry name" value="MFS general substrate transporter"/>
    <property type="match status" value="1"/>
</dbReference>
<feature type="transmembrane region" description="Helical" evidence="1">
    <location>
        <begin position="201"/>
        <end position="220"/>
    </location>
</feature>
<feature type="transmembrane region" description="Helical" evidence="1">
    <location>
        <begin position="12"/>
        <end position="36"/>
    </location>
</feature>
<feature type="transmembrane region" description="Helical" evidence="1">
    <location>
        <begin position="170"/>
        <end position="189"/>
    </location>
</feature>
<dbReference type="InterPro" id="IPR036259">
    <property type="entry name" value="MFS_trans_sf"/>
</dbReference>
<sequence length="253" mass="26389">MNQRLARIAVLAAVFVCAACGLVYELALVALGSYLIGDTVGQASIVLSVMVFAMGVGALLAKPLQRRAEAAFAGIEIALALLGGLSVLLLYAAFAWLSLYIPVLVVIALVLGLLIGAEIPLLMVLLQRIRRQDAGSAVADLFAADYVGALLGGLAFPFVLLPVFGQIRGALLVGALNAIVGLGLVLTVFGKKLARHTRTILSVGAIAVTVVLVTTFALAGRFELSARQALYADPVVHAERTPYQVTTLPATTR</sequence>
<feature type="transmembrane region" description="Helical" evidence="1">
    <location>
        <begin position="73"/>
        <end position="94"/>
    </location>
</feature>
<keyword evidence="1" id="KW-0812">Transmembrane</keyword>
<organism evidence="2 3">
    <name type="scientific">Kibdelosporangium aridum</name>
    <dbReference type="NCBI Taxonomy" id="2030"/>
    <lineage>
        <taxon>Bacteria</taxon>
        <taxon>Bacillati</taxon>
        <taxon>Actinomycetota</taxon>
        <taxon>Actinomycetes</taxon>
        <taxon>Pseudonocardiales</taxon>
        <taxon>Pseudonocardiaceae</taxon>
        <taxon>Kibdelosporangium</taxon>
    </lineage>
</organism>
<proteinExistence type="predicted"/>
<evidence type="ECO:0000256" key="1">
    <source>
        <dbReference type="SAM" id="Phobius"/>
    </source>
</evidence>
<name>A0A1W2FBC9_KIBAR</name>
<accession>A0A1W2FBC9</accession>
<feature type="transmembrane region" description="Helical" evidence="1">
    <location>
        <begin position="42"/>
        <end position="61"/>
    </location>
</feature>
<keyword evidence="1" id="KW-1133">Transmembrane helix</keyword>
<dbReference type="Proteomes" id="UP000192674">
    <property type="component" value="Unassembled WGS sequence"/>
</dbReference>
<keyword evidence="1" id="KW-0472">Membrane</keyword>
<feature type="transmembrane region" description="Helical" evidence="1">
    <location>
        <begin position="138"/>
        <end position="164"/>
    </location>
</feature>